<feature type="domain" description="TerD" evidence="3">
    <location>
        <begin position="1"/>
        <end position="174"/>
    </location>
</feature>
<dbReference type="RefSeq" id="WP_131121967.1">
    <property type="nucleotide sequence ID" value="NZ_SIXH01000008.1"/>
</dbReference>
<gene>
    <name evidence="4" type="ORF">EYS09_01775</name>
</gene>
<feature type="compositionally biased region" description="Pro residues" evidence="2">
    <location>
        <begin position="325"/>
        <end position="371"/>
    </location>
</feature>
<dbReference type="InterPro" id="IPR051324">
    <property type="entry name" value="Stress/Tellurium_Resist"/>
</dbReference>
<dbReference type="Gene3D" id="2.60.60.30">
    <property type="entry name" value="sav2460 like domains"/>
    <property type="match status" value="1"/>
</dbReference>
<feature type="compositionally biased region" description="Pro residues" evidence="2">
    <location>
        <begin position="185"/>
        <end position="204"/>
    </location>
</feature>
<name>A0A4Q9I1L8_STRKA</name>
<dbReference type="CDD" id="cd06974">
    <property type="entry name" value="TerD_like"/>
    <property type="match status" value="1"/>
</dbReference>
<evidence type="ECO:0000313" key="5">
    <source>
        <dbReference type="Proteomes" id="UP000292452"/>
    </source>
</evidence>
<organism evidence="4 5">
    <name type="scientific">Streptomyces kasugaensis</name>
    <dbReference type="NCBI Taxonomy" id="1946"/>
    <lineage>
        <taxon>Bacteria</taxon>
        <taxon>Bacillati</taxon>
        <taxon>Actinomycetota</taxon>
        <taxon>Actinomycetes</taxon>
        <taxon>Kitasatosporales</taxon>
        <taxon>Streptomycetaceae</taxon>
        <taxon>Streptomyces</taxon>
    </lineage>
</organism>
<evidence type="ECO:0000313" key="4">
    <source>
        <dbReference type="EMBL" id="TBO61335.1"/>
    </source>
</evidence>
<dbReference type="PANTHER" id="PTHR32097">
    <property type="entry name" value="CAMP-BINDING PROTEIN 1-RELATED"/>
    <property type="match status" value="1"/>
</dbReference>
<dbReference type="PANTHER" id="PTHR32097:SF4">
    <property type="entry name" value="GENERAL STRESS PROTEIN 16U"/>
    <property type="match status" value="1"/>
</dbReference>
<accession>A0A4Q9I1L8</accession>
<feature type="compositionally biased region" description="Low complexity" evidence="2">
    <location>
        <begin position="239"/>
        <end position="252"/>
    </location>
</feature>
<dbReference type="AlphaFoldDB" id="A0A4Q9I1L8"/>
<dbReference type="InterPro" id="IPR003325">
    <property type="entry name" value="TerD"/>
</dbReference>
<comment type="similarity">
    <text evidence="1">Belongs to the CAPAB/TerDEXZ family.</text>
</comment>
<dbReference type="EMBL" id="SIXH01000008">
    <property type="protein sequence ID" value="TBO61335.1"/>
    <property type="molecule type" value="Genomic_DNA"/>
</dbReference>
<comment type="caution">
    <text evidence="4">The sequence shown here is derived from an EMBL/GenBank/DDBJ whole genome shotgun (WGS) entry which is preliminary data.</text>
</comment>
<protein>
    <submittedName>
        <fullName evidence="4">TerD family protein</fullName>
    </submittedName>
</protein>
<feature type="compositionally biased region" description="Low complexity" evidence="2">
    <location>
        <begin position="267"/>
        <end position="282"/>
    </location>
</feature>
<feature type="compositionally biased region" description="Low complexity" evidence="2">
    <location>
        <begin position="296"/>
        <end position="316"/>
    </location>
</feature>
<evidence type="ECO:0000256" key="2">
    <source>
        <dbReference type="SAM" id="MobiDB-lite"/>
    </source>
</evidence>
<sequence length="401" mass="41596">MTHAMLKGSNVPLDTTAVRAVLRWTPGAGVPDVDASALLVGPGGRVRSDEDFVFYNQPRHPSGLVRHLPKTRLADSLTDTIEADLSTLDPSVERIVLAASSDSGAFALVPDLRVLLYDAAASGGDPIAVFDVVPDTGDETALICGELYRRAESWKFRALGQGYDSGLVGLATEFGISVDENDAPVPDPTEPPTPASPAPVPPAPASALSTPDASEPPAPDPAPVSPGEQLTAGEHPHAAEPAAASGPAAPAAPISPPPGAWPEKAVGPPAAADHQAPPAQGPEAVTQRVPDPMPDPFSAAPLPPAGAAFPALPQQPTGGYGYPQNVPPPPAQPPAPPTYGYPIAPPQQPHYQPPQPSYGYPQPPRQQPYPAPAYDYPLPQPQFVPDPSFVLPPQGPQFQRR</sequence>
<evidence type="ECO:0000259" key="3">
    <source>
        <dbReference type="Pfam" id="PF02342"/>
    </source>
</evidence>
<proteinExistence type="inferred from homology"/>
<dbReference type="Proteomes" id="UP000292452">
    <property type="component" value="Unassembled WGS sequence"/>
</dbReference>
<keyword evidence="5" id="KW-1185">Reference proteome</keyword>
<evidence type="ECO:0000256" key="1">
    <source>
        <dbReference type="ARBA" id="ARBA00008775"/>
    </source>
</evidence>
<reference evidence="4 5" key="1">
    <citation type="submission" date="2019-02" db="EMBL/GenBank/DDBJ databases">
        <title>Draft Genome Sequence of Streptomyces sp. AM-2504, identified by 16S rRNA comparative analysis as a Streptomyces Kasugaensis strain.</title>
        <authorList>
            <person name="Napolioni V."/>
            <person name="Giuliodori A.M."/>
            <person name="Spurio R."/>
            <person name="Fabbretti A."/>
        </authorList>
    </citation>
    <scope>NUCLEOTIDE SEQUENCE [LARGE SCALE GENOMIC DNA]</scope>
    <source>
        <strain evidence="4 5">AM-2504</strain>
    </source>
</reference>
<feature type="compositionally biased region" description="Pro residues" evidence="2">
    <location>
        <begin position="214"/>
        <end position="224"/>
    </location>
</feature>
<dbReference type="Pfam" id="PF02342">
    <property type="entry name" value="TerD"/>
    <property type="match status" value="1"/>
</dbReference>
<feature type="region of interest" description="Disordered" evidence="2">
    <location>
        <begin position="178"/>
        <end position="401"/>
    </location>
</feature>